<evidence type="ECO:0000313" key="1">
    <source>
        <dbReference type="EMBL" id="BCG22829.1"/>
    </source>
</evidence>
<dbReference type="Proteomes" id="UP001054892">
    <property type="component" value="Unassembled WGS sequence"/>
</dbReference>
<dbReference type="EMBL" id="BQKM01000022">
    <property type="protein sequence ID" value="GJN55917.1"/>
    <property type="molecule type" value="Genomic_DNA"/>
</dbReference>
<accession>A0A6J4E0D1</accession>
<name>A0A6J4E0D1_9PSED</name>
<dbReference type="AlphaFoldDB" id="A0A6J4E0D1"/>
<dbReference type="Pfam" id="PF14350">
    <property type="entry name" value="Beta_protein"/>
    <property type="match status" value="1"/>
</dbReference>
<organism evidence="1 3">
    <name type="scientific">Pseudomonas tohonis</name>
    <dbReference type="NCBI Taxonomy" id="2725477"/>
    <lineage>
        <taxon>Bacteria</taxon>
        <taxon>Pseudomonadati</taxon>
        <taxon>Pseudomonadota</taxon>
        <taxon>Gammaproteobacteria</taxon>
        <taxon>Pseudomonadales</taxon>
        <taxon>Pseudomonadaceae</taxon>
        <taxon>Pseudomonas</taxon>
    </lineage>
</organism>
<dbReference type="RefSeq" id="WP_071542629.1">
    <property type="nucleotide sequence ID" value="NZ_AP023189.1"/>
</dbReference>
<dbReference type="InterPro" id="IPR025683">
    <property type="entry name" value="Protein_beta"/>
</dbReference>
<sequence length="338" mass="37596">MALRFPNHPYYIPIIKWQSWEQRALLQTRGDVKPYVRPCIEVRHSNQHSSLVGNFQTAWGAPALVDYANPEGRLVGIRPLEFEAFLQIAKANGFPTLPVINPLDAPLLRPALLGLVQSFPEIFLRLRISGLTVNAEHYTQTMMAAQVLSRPGNRIHLMVDLGVTPAWEAAEVPAFTGMMAAFKNAGFSQIHVASGAFPESLAAVKTVANLPRRDWSLWAALNTNAPGLLLGYSDYGTISPRWTEETLTRRGGRVAIRYARNLDWLVLRADGSKSEHSVAISTLMVTVHAASFKGREYSYGDELIADRANPAIKKKNAGLFHFTEGWCHHLATVIKEQY</sequence>
<evidence type="ECO:0000313" key="4">
    <source>
        <dbReference type="Proteomes" id="UP001054892"/>
    </source>
</evidence>
<reference evidence="1 3" key="1">
    <citation type="submission" date="2020-05" db="EMBL/GenBank/DDBJ databases">
        <title>Characterization of novel class B3 metallo-beta-lactamase from novel Pseudomonas species.</title>
        <authorList>
            <person name="Yamada K."/>
            <person name="Aoki K."/>
            <person name="Ishii Y."/>
        </authorList>
    </citation>
    <scope>NUCLEOTIDE SEQUENCE [LARGE SCALE GENOMIC DNA]</scope>
    <source>
        <strain evidence="1 3">TUM18999</strain>
        <strain evidence="2 4">TUM20286</strain>
    </source>
</reference>
<proteinExistence type="predicted"/>
<keyword evidence="4" id="KW-1185">Reference proteome</keyword>
<dbReference type="EMBL" id="AP023189">
    <property type="protein sequence ID" value="BCG22829.1"/>
    <property type="molecule type" value="Genomic_DNA"/>
</dbReference>
<evidence type="ECO:0000313" key="2">
    <source>
        <dbReference type="EMBL" id="GJN55917.1"/>
    </source>
</evidence>
<dbReference type="Proteomes" id="UP000509383">
    <property type="component" value="Chromosome"/>
</dbReference>
<evidence type="ECO:0000313" key="3">
    <source>
        <dbReference type="Proteomes" id="UP000509383"/>
    </source>
</evidence>
<gene>
    <name evidence="1" type="ORF">TUM18999_10200</name>
    <name evidence="2" type="ORF">TUM20286_56690</name>
</gene>
<evidence type="ECO:0008006" key="5">
    <source>
        <dbReference type="Google" id="ProtNLM"/>
    </source>
</evidence>
<protein>
    <recommendedName>
        <fullName evidence="5">T4 beta protein</fullName>
    </recommendedName>
</protein>
<dbReference type="KEGG" id="ptw:TUM18999_10200"/>